<reference evidence="3 4" key="2">
    <citation type="submission" date="2020-04" db="EMBL/GenBank/DDBJ databases">
        <title>Complete genome sequence of Alteromonas pelagimontana 5.12T.</title>
        <authorList>
            <person name="Sinha R.K."/>
            <person name="Krishnan K.P."/>
            <person name="Kurian J.P."/>
        </authorList>
    </citation>
    <scope>NUCLEOTIDE SEQUENCE [LARGE SCALE GENOMIC DNA]</scope>
    <source>
        <strain evidence="3 4">5.12</strain>
    </source>
</reference>
<dbReference type="InterPro" id="IPR017937">
    <property type="entry name" value="Thioredoxin_CS"/>
</dbReference>
<dbReference type="PANTHER" id="PTHR42852:SF13">
    <property type="entry name" value="PROTEIN DIPZ"/>
    <property type="match status" value="1"/>
</dbReference>
<dbReference type="GO" id="GO:0016209">
    <property type="term" value="F:antioxidant activity"/>
    <property type="evidence" value="ECO:0007669"/>
    <property type="project" value="InterPro"/>
</dbReference>
<keyword evidence="4" id="KW-1185">Reference proteome</keyword>
<dbReference type="PROSITE" id="PS51352">
    <property type="entry name" value="THIOREDOXIN_2"/>
    <property type="match status" value="1"/>
</dbReference>
<dbReference type="SUPFAM" id="SSF52833">
    <property type="entry name" value="Thioredoxin-like"/>
    <property type="match status" value="1"/>
</dbReference>
<accession>A0A6M4MB42</accession>
<dbReference type="Gene3D" id="3.40.30.10">
    <property type="entry name" value="Glutaredoxin"/>
    <property type="match status" value="1"/>
</dbReference>
<gene>
    <name evidence="3" type="ORF">CA267_000465</name>
</gene>
<feature type="domain" description="Thioredoxin" evidence="2">
    <location>
        <begin position="27"/>
        <end position="168"/>
    </location>
</feature>
<dbReference type="Pfam" id="PF00578">
    <property type="entry name" value="AhpC-TSA"/>
    <property type="match status" value="1"/>
</dbReference>
<organism evidence="3 4">
    <name type="scientific">Alteromonas pelagimontana</name>
    <dbReference type="NCBI Taxonomy" id="1858656"/>
    <lineage>
        <taxon>Bacteria</taxon>
        <taxon>Pseudomonadati</taxon>
        <taxon>Pseudomonadota</taxon>
        <taxon>Gammaproteobacteria</taxon>
        <taxon>Alteromonadales</taxon>
        <taxon>Alteromonadaceae</taxon>
        <taxon>Alteromonas/Salinimonas group</taxon>
        <taxon>Alteromonas</taxon>
    </lineage>
</organism>
<dbReference type="OrthoDB" id="9799347at2"/>
<proteinExistence type="predicted"/>
<dbReference type="RefSeq" id="WP_083638436.1">
    <property type="nucleotide sequence ID" value="NZ_CP052766.1"/>
</dbReference>
<dbReference type="InterPro" id="IPR036249">
    <property type="entry name" value="Thioredoxin-like_sf"/>
</dbReference>
<dbReference type="Proteomes" id="UP000219285">
    <property type="component" value="Chromosome"/>
</dbReference>
<dbReference type="InterPro" id="IPR000866">
    <property type="entry name" value="AhpC/TSA"/>
</dbReference>
<sequence>MGLQNSSINIAGFAKPVFFAALAILAVSTGALTYQFSRYDIQTLHGERYRWQALEGKWVIVNYFAQWCAPCLRELPELNSLNQSLPEDVVLLGINFDPMTETQARAMAEKHNISFDVIIADNQTSMPMTTPQYLPATYIINPKGQVAIKLAGEQTEAGLLETLNKLKLQTL</sequence>
<keyword evidence="1" id="KW-0676">Redox-active center</keyword>
<reference evidence="4" key="1">
    <citation type="submission" date="2014-12" db="EMBL/GenBank/DDBJ databases">
        <title>Complete genome sequence of a multi-drug resistant Klebsiella pneumoniae.</title>
        <authorList>
            <person name="Hua X."/>
            <person name="Chen Q."/>
            <person name="Li X."/>
            <person name="Feng Y."/>
            <person name="Ruan Z."/>
            <person name="Yu Y."/>
        </authorList>
    </citation>
    <scope>NUCLEOTIDE SEQUENCE [LARGE SCALE GENOMIC DNA]</scope>
    <source>
        <strain evidence="4">5.12</strain>
    </source>
</reference>
<dbReference type="PANTHER" id="PTHR42852">
    <property type="entry name" value="THIOL:DISULFIDE INTERCHANGE PROTEIN DSBE"/>
    <property type="match status" value="1"/>
</dbReference>
<evidence type="ECO:0000259" key="2">
    <source>
        <dbReference type="PROSITE" id="PS51352"/>
    </source>
</evidence>
<name>A0A6M4MB42_9ALTE</name>
<dbReference type="AlphaFoldDB" id="A0A6M4MB42"/>
<evidence type="ECO:0000256" key="1">
    <source>
        <dbReference type="ARBA" id="ARBA00023284"/>
    </source>
</evidence>
<evidence type="ECO:0000313" key="4">
    <source>
        <dbReference type="Proteomes" id="UP000219285"/>
    </source>
</evidence>
<dbReference type="InterPro" id="IPR013766">
    <property type="entry name" value="Thioredoxin_domain"/>
</dbReference>
<dbReference type="KEGG" id="apel:CA267_000465"/>
<protein>
    <submittedName>
        <fullName evidence="3">TlpA family protein disulfide reductase</fullName>
    </submittedName>
</protein>
<dbReference type="GO" id="GO:0015036">
    <property type="term" value="F:disulfide oxidoreductase activity"/>
    <property type="evidence" value="ECO:0007669"/>
    <property type="project" value="UniProtKB-ARBA"/>
</dbReference>
<dbReference type="EMBL" id="CP052766">
    <property type="protein sequence ID" value="QJR79376.1"/>
    <property type="molecule type" value="Genomic_DNA"/>
</dbReference>
<dbReference type="PROSITE" id="PS00194">
    <property type="entry name" value="THIOREDOXIN_1"/>
    <property type="match status" value="1"/>
</dbReference>
<evidence type="ECO:0000313" key="3">
    <source>
        <dbReference type="EMBL" id="QJR79376.1"/>
    </source>
</evidence>
<dbReference type="InterPro" id="IPR050553">
    <property type="entry name" value="Thioredoxin_ResA/DsbE_sf"/>
</dbReference>
<dbReference type="CDD" id="cd02966">
    <property type="entry name" value="TlpA_like_family"/>
    <property type="match status" value="1"/>
</dbReference>